<evidence type="ECO:0000256" key="15">
    <source>
        <dbReference type="PIRSR" id="PIRSR001365-2"/>
    </source>
</evidence>
<dbReference type="CDD" id="cd00950">
    <property type="entry name" value="DHDPS"/>
    <property type="match status" value="1"/>
</dbReference>
<dbReference type="EMBL" id="QGGU01000003">
    <property type="protein sequence ID" value="PWK53412.1"/>
    <property type="molecule type" value="Genomic_DNA"/>
</dbReference>
<evidence type="ECO:0000256" key="2">
    <source>
        <dbReference type="ARBA" id="ARBA00005120"/>
    </source>
</evidence>
<evidence type="ECO:0000256" key="14">
    <source>
        <dbReference type="PIRSR" id="PIRSR001365-1"/>
    </source>
</evidence>
<evidence type="ECO:0000256" key="3">
    <source>
        <dbReference type="ARBA" id="ARBA00007592"/>
    </source>
</evidence>
<accession>A0A316FYE0</accession>
<dbReference type="GO" id="GO:0019877">
    <property type="term" value="P:diaminopimelate biosynthetic process"/>
    <property type="evidence" value="ECO:0007669"/>
    <property type="project" value="UniProtKB-UniRule"/>
</dbReference>
<evidence type="ECO:0000256" key="8">
    <source>
        <dbReference type="ARBA" id="ARBA00023154"/>
    </source>
</evidence>
<comment type="pathway">
    <text evidence="2 12">Amino-acid biosynthesis; L-lysine biosynthesis via DAP pathway; (S)-tetrahydrodipicolinate from L-aspartate: step 3/4.</text>
</comment>
<dbReference type="InterPro" id="IPR013785">
    <property type="entry name" value="Aldolase_TIM"/>
</dbReference>
<dbReference type="HAMAP" id="MF_00418">
    <property type="entry name" value="DapA"/>
    <property type="match status" value="1"/>
</dbReference>
<dbReference type="GO" id="GO:0008840">
    <property type="term" value="F:4-hydroxy-tetrahydrodipicolinate synthase activity"/>
    <property type="evidence" value="ECO:0007669"/>
    <property type="project" value="UniProtKB-UniRule"/>
</dbReference>
<dbReference type="InterPro" id="IPR005263">
    <property type="entry name" value="DapA"/>
</dbReference>
<comment type="caution">
    <text evidence="12">Was originally thought to be a dihydrodipicolinate synthase (DHDPS), catalyzing the condensation of (S)-aspartate-beta-semialdehyde [(S)-ASA] and pyruvate to dihydrodipicolinate (DHDP). However, it was shown in E.coli that the product of the enzymatic reaction is not dihydrodipicolinate but in fact (4S)-4-hydroxy-2,3,4,5-tetrahydro-(2S)-dipicolinic acid (HTPA), and that the consecutive dehydration reaction leading to DHDP is not spontaneous but catalyzed by DapB.</text>
</comment>
<feature type="site" description="Part of a proton relay during catalysis" evidence="12">
    <location>
        <position position="107"/>
    </location>
</feature>
<evidence type="ECO:0000313" key="16">
    <source>
        <dbReference type="EMBL" id="PWK53412.1"/>
    </source>
</evidence>
<name>A0A316FYE0_9GAMM</name>
<dbReference type="InterPro" id="IPR020624">
    <property type="entry name" value="Schiff_base-form_aldolases_CS"/>
</dbReference>
<dbReference type="PRINTS" id="PR00146">
    <property type="entry name" value="DHPICSNTHASE"/>
</dbReference>
<dbReference type="PROSITE" id="PS00666">
    <property type="entry name" value="DHDPS_2"/>
    <property type="match status" value="1"/>
</dbReference>
<evidence type="ECO:0000256" key="12">
    <source>
        <dbReference type="HAMAP-Rule" id="MF_00418"/>
    </source>
</evidence>
<reference evidence="16 17" key="1">
    <citation type="submission" date="2018-05" db="EMBL/GenBank/DDBJ databases">
        <title>Genomic Encyclopedia of Type Strains, Phase IV (KMG-IV): sequencing the most valuable type-strain genomes for metagenomic binning, comparative biology and taxonomic classification.</title>
        <authorList>
            <person name="Goeker M."/>
        </authorList>
    </citation>
    <scope>NUCLEOTIDE SEQUENCE [LARGE SCALE GENOMIC DNA]</scope>
    <source>
        <strain evidence="16 17">DSM 25350</strain>
    </source>
</reference>
<keyword evidence="6 12" id="KW-0028">Amino-acid biosynthesis</keyword>
<feature type="site" description="Part of a proton relay during catalysis" evidence="12">
    <location>
        <position position="44"/>
    </location>
</feature>
<comment type="subunit">
    <text evidence="12">Homotetramer; dimer of dimers.</text>
</comment>
<dbReference type="PANTHER" id="PTHR12128">
    <property type="entry name" value="DIHYDRODIPICOLINATE SYNTHASE"/>
    <property type="match status" value="1"/>
</dbReference>
<feature type="active site" description="Schiff-base intermediate with substrate" evidence="12 14">
    <location>
        <position position="161"/>
    </location>
</feature>
<dbReference type="PROSITE" id="PS00665">
    <property type="entry name" value="DHDPS_1"/>
    <property type="match status" value="1"/>
</dbReference>
<dbReference type="Gene3D" id="3.20.20.70">
    <property type="entry name" value="Aldolase class I"/>
    <property type="match status" value="1"/>
</dbReference>
<evidence type="ECO:0000256" key="7">
    <source>
        <dbReference type="ARBA" id="ARBA00022915"/>
    </source>
</evidence>
<keyword evidence="9 12" id="KW-0456">Lyase</keyword>
<keyword evidence="17" id="KW-1185">Reference proteome</keyword>
<dbReference type="Pfam" id="PF00701">
    <property type="entry name" value="DHDPS"/>
    <property type="match status" value="1"/>
</dbReference>
<dbReference type="PIRSF" id="PIRSF001365">
    <property type="entry name" value="DHDPS"/>
    <property type="match status" value="1"/>
</dbReference>
<dbReference type="PANTHER" id="PTHR12128:SF66">
    <property type="entry name" value="4-HYDROXY-2-OXOGLUTARATE ALDOLASE, MITOCHONDRIAL"/>
    <property type="match status" value="1"/>
</dbReference>
<evidence type="ECO:0000256" key="10">
    <source>
        <dbReference type="ARBA" id="ARBA00023270"/>
    </source>
</evidence>
<dbReference type="RefSeq" id="WP_109762655.1">
    <property type="nucleotide sequence ID" value="NZ_QGGU01000003.1"/>
</dbReference>
<dbReference type="SMART" id="SM01130">
    <property type="entry name" value="DHDPS"/>
    <property type="match status" value="1"/>
</dbReference>
<dbReference type="GO" id="GO:0005829">
    <property type="term" value="C:cytosol"/>
    <property type="evidence" value="ECO:0007669"/>
    <property type="project" value="TreeGrafter"/>
</dbReference>
<evidence type="ECO:0000256" key="4">
    <source>
        <dbReference type="ARBA" id="ARBA00012086"/>
    </source>
</evidence>
<gene>
    <name evidence="12" type="primary">dapA</name>
    <name evidence="16" type="ORF">C8D97_103239</name>
</gene>
<feature type="active site" description="Proton donor/acceptor" evidence="12 14">
    <location>
        <position position="133"/>
    </location>
</feature>
<dbReference type="SUPFAM" id="SSF51569">
    <property type="entry name" value="Aldolase"/>
    <property type="match status" value="1"/>
</dbReference>
<dbReference type="EC" id="4.3.3.7" evidence="4 12"/>
<evidence type="ECO:0000313" key="17">
    <source>
        <dbReference type="Proteomes" id="UP000245790"/>
    </source>
</evidence>
<keyword evidence="5 12" id="KW-0963">Cytoplasm</keyword>
<evidence type="ECO:0000256" key="5">
    <source>
        <dbReference type="ARBA" id="ARBA00022490"/>
    </source>
</evidence>
<evidence type="ECO:0000256" key="11">
    <source>
        <dbReference type="ARBA" id="ARBA00047836"/>
    </source>
</evidence>
<comment type="subcellular location">
    <subcellularLocation>
        <location evidence="12">Cytoplasm</location>
    </subcellularLocation>
</comment>
<evidence type="ECO:0000256" key="1">
    <source>
        <dbReference type="ARBA" id="ARBA00003294"/>
    </source>
</evidence>
<protein>
    <recommendedName>
        <fullName evidence="4 12">4-hydroxy-tetrahydrodipicolinate synthase</fullName>
        <shortName evidence="12">HTPA synthase</shortName>
        <ecNumber evidence="4 12">4.3.3.7</ecNumber>
    </recommendedName>
</protein>
<dbReference type="UniPathway" id="UPA00034">
    <property type="reaction ID" value="UER00017"/>
</dbReference>
<dbReference type="Proteomes" id="UP000245790">
    <property type="component" value="Unassembled WGS sequence"/>
</dbReference>
<keyword evidence="8 12" id="KW-0457">Lysine biosynthesis</keyword>
<evidence type="ECO:0000256" key="13">
    <source>
        <dbReference type="PIRNR" id="PIRNR001365"/>
    </source>
</evidence>
<dbReference type="GO" id="GO:0009089">
    <property type="term" value="P:lysine biosynthetic process via diaminopimelate"/>
    <property type="evidence" value="ECO:0007669"/>
    <property type="project" value="UniProtKB-UniRule"/>
</dbReference>
<keyword evidence="7 12" id="KW-0220">Diaminopimelate biosynthesis</keyword>
<sequence>MLSGSIVAIVTPMKESGELDLGAFKSLILWHKAAGTEAVVVAGTTGESTALSLEEVISLVDVAIEHSGDTMKVIVGNGAACTAKSKEITQKLNVLAIDGFLTVTPYYVKPSQSGLIKHFEAVADAATHPVYLYNVPGRTAVSLDNESVFELAKHDNILGIKDATGELSVAKELIQHCKGQFSVLSGDDATSHEFMALGGDGVISVTANLVPEQMAKRCRLTLNNDIESALHIERQIEELHTLLFCEANPIPVKWALAQMKKVNPYIRLPLTTLETERDALLTAMRRLSLVA</sequence>
<comment type="caution">
    <text evidence="16">The sequence shown here is derived from an EMBL/GenBank/DDBJ whole genome shotgun (WGS) entry which is preliminary data.</text>
</comment>
<keyword evidence="10 12" id="KW-0704">Schiff base</keyword>
<dbReference type="InterPro" id="IPR020625">
    <property type="entry name" value="Schiff_base-form_aldolases_AS"/>
</dbReference>
<proteinExistence type="inferred from homology"/>
<dbReference type="NCBIfam" id="TIGR00674">
    <property type="entry name" value="dapA"/>
    <property type="match status" value="1"/>
</dbReference>
<evidence type="ECO:0000256" key="6">
    <source>
        <dbReference type="ARBA" id="ARBA00022605"/>
    </source>
</evidence>
<feature type="binding site" evidence="12 15">
    <location>
        <position position="45"/>
    </location>
    <ligand>
        <name>pyruvate</name>
        <dbReference type="ChEBI" id="CHEBI:15361"/>
    </ligand>
</feature>
<comment type="function">
    <text evidence="1 12">Catalyzes the condensation of (S)-aspartate-beta-semialdehyde [(S)-ASA] and pyruvate to 4-hydroxy-tetrahydrodipicolinate (HTPA).</text>
</comment>
<feature type="binding site" evidence="12 15">
    <location>
        <position position="203"/>
    </location>
    <ligand>
        <name>pyruvate</name>
        <dbReference type="ChEBI" id="CHEBI:15361"/>
    </ligand>
</feature>
<dbReference type="AlphaFoldDB" id="A0A316FYE0"/>
<evidence type="ECO:0000256" key="9">
    <source>
        <dbReference type="ARBA" id="ARBA00023239"/>
    </source>
</evidence>
<dbReference type="InterPro" id="IPR002220">
    <property type="entry name" value="DapA-like"/>
</dbReference>
<organism evidence="16 17">
    <name type="scientific">Pleionea mediterranea</name>
    <dbReference type="NCBI Taxonomy" id="523701"/>
    <lineage>
        <taxon>Bacteria</taxon>
        <taxon>Pseudomonadati</taxon>
        <taxon>Pseudomonadota</taxon>
        <taxon>Gammaproteobacteria</taxon>
        <taxon>Oceanospirillales</taxon>
        <taxon>Pleioneaceae</taxon>
        <taxon>Pleionea</taxon>
    </lineage>
</organism>
<dbReference type="OrthoDB" id="9782828at2"/>
<comment type="similarity">
    <text evidence="3 12 13">Belongs to the DapA family.</text>
</comment>
<comment type="catalytic activity">
    <reaction evidence="11 12">
        <text>L-aspartate 4-semialdehyde + pyruvate = (2S,4S)-4-hydroxy-2,3,4,5-tetrahydrodipicolinate + H2O + H(+)</text>
        <dbReference type="Rhea" id="RHEA:34171"/>
        <dbReference type="ChEBI" id="CHEBI:15361"/>
        <dbReference type="ChEBI" id="CHEBI:15377"/>
        <dbReference type="ChEBI" id="CHEBI:15378"/>
        <dbReference type="ChEBI" id="CHEBI:67139"/>
        <dbReference type="ChEBI" id="CHEBI:537519"/>
        <dbReference type="EC" id="4.3.3.7"/>
    </reaction>
</comment>